<keyword evidence="6" id="KW-1185">Reference proteome</keyword>
<proteinExistence type="inferred from homology"/>
<dbReference type="AlphaFoldDB" id="A0AAD5U5M0"/>
<evidence type="ECO:0000313" key="6">
    <source>
        <dbReference type="Proteomes" id="UP001211065"/>
    </source>
</evidence>
<evidence type="ECO:0000256" key="2">
    <source>
        <dbReference type="ARBA" id="ARBA00008376"/>
    </source>
</evidence>
<evidence type="ECO:0000313" key="5">
    <source>
        <dbReference type="EMBL" id="KAJ3225264.1"/>
    </source>
</evidence>
<keyword evidence="4" id="KW-0009">Actin-binding</keyword>
<dbReference type="Gene3D" id="1.20.120.230">
    <property type="entry name" value="Alpha-catenin/vinculin-like"/>
    <property type="match status" value="2"/>
</dbReference>
<comment type="similarity">
    <text evidence="2">Belongs to the vinculin/alpha-catenin family.</text>
</comment>
<dbReference type="GO" id="GO:0007155">
    <property type="term" value="P:cell adhesion"/>
    <property type="evidence" value="ECO:0007669"/>
    <property type="project" value="InterPro"/>
</dbReference>
<dbReference type="GO" id="GO:0051015">
    <property type="term" value="F:actin filament binding"/>
    <property type="evidence" value="ECO:0007669"/>
    <property type="project" value="InterPro"/>
</dbReference>
<keyword evidence="3" id="KW-0963">Cytoplasm</keyword>
<protein>
    <submittedName>
        <fullName evidence="5">Uncharacterized protein</fullName>
    </submittedName>
</protein>
<dbReference type="InterPro" id="IPR006077">
    <property type="entry name" value="Vinculin/catenin"/>
</dbReference>
<dbReference type="Proteomes" id="UP001211065">
    <property type="component" value="Unassembled WGS sequence"/>
</dbReference>
<dbReference type="GO" id="GO:0005737">
    <property type="term" value="C:cytoplasm"/>
    <property type="evidence" value="ECO:0007669"/>
    <property type="project" value="UniProtKB-SubCell"/>
</dbReference>
<gene>
    <name evidence="5" type="ORF">HK099_007090</name>
</gene>
<dbReference type="PANTHER" id="PTHR46180">
    <property type="entry name" value="VINCULIN"/>
    <property type="match status" value="1"/>
</dbReference>
<evidence type="ECO:0000256" key="3">
    <source>
        <dbReference type="ARBA" id="ARBA00022490"/>
    </source>
</evidence>
<reference evidence="5" key="1">
    <citation type="submission" date="2020-05" db="EMBL/GenBank/DDBJ databases">
        <title>Phylogenomic resolution of chytrid fungi.</title>
        <authorList>
            <person name="Stajich J.E."/>
            <person name="Amses K."/>
            <person name="Simmons R."/>
            <person name="Seto K."/>
            <person name="Myers J."/>
            <person name="Bonds A."/>
            <person name="Quandt C.A."/>
            <person name="Barry K."/>
            <person name="Liu P."/>
            <person name="Grigoriev I."/>
            <person name="Longcore J.E."/>
            <person name="James T.Y."/>
        </authorList>
    </citation>
    <scope>NUCLEOTIDE SEQUENCE</scope>
    <source>
        <strain evidence="5">JEL0476</strain>
    </source>
</reference>
<organism evidence="5 6">
    <name type="scientific">Clydaea vesicula</name>
    <dbReference type="NCBI Taxonomy" id="447962"/>
    <lineage>
        <taxon>Eukaryota</taxon>
        <taxon>Fungi</taxon>
        <taxon>Fungi incertae sedis</taxon>
        <taxon>Chytridiomycota</taxon>
        <taxon>Chytridiomycota incertae sedis</taxon>
        <taxon>Chytridiomycetes</taxon>
        <taxon>Lobulomycetales</taxon>
        <taxon>Lobulomycetaceae</taxon>
        <taxon>Clydaea</taxon>
    </lineage>
</organism>
<evidence type="ECO:0000256" key="4">
    <source>
        <dbReference type="ARBA" id="ARBA00023203"/>
    </source>
</evidence>
<name>A0AAD5U5M0_9FUNG</name>
<sequence length="952" mass="105130">MHTSTSKQILSPLAEAVFQLILIVSEAEISKTPIPDLSQLAKIVDQQIENLVNVGNKIQNQQNADEKIKTDMPSACQEGKATRFLLNLNFYLVTSSSTLLLSGTLELSKNPFSRPGQLQLLESVKGILHGTTNVLFAFDNFEIRKIINCARLCQSKTTLIKTDEGKLPQQLVQILMQTSQIVVQLAQLTNKRINELLSPIMQYRLKIAVAGLQKESPLLISSSKAYLQTPGNQNAKISRDQSCNRLFDICTEIIIVVLLNPEEDSASNEDRNFELMQRNLDDSSNALLDAFKKGEVKIASESLQMIENSSKSLNECANDYWQNAKYPEYKKNLRNYLDNAKIHEDEFKGLSTQLLQDPTNKEKTSELEKALSDFERCWALIAATHQKDKASLKKLQGDLEKNGKNLVDELKNQNVAGVKESLNDYKSLAKCFKDSKRKIKILETIVEIAGADDEIAKLVGLNPKDETVVKEISNRIENSNKKKLNLNDELIKGLIGGLSTATDDVCNHKKPETALGSYFACATNDSKEAEKAEKKFVNSSNNLSNIIEKVIDAARETSPDLSLTLFVAQQKLQNLKPSVVTALNAVSMNPKDEGVKEFAKGLLGSWEDNIKDIVISTISQAGIFKTTDLINGTKSELDEQIEILRKAIEEKDAAGIKTGTKSANASAELNDKMFLSFENTGMFDAKENENLFAAIKSLTSKIESLGFEIKKYHGEEPVAIENTGSTSKIDKVSESKIGEMAPVKEHSENAEVVIEEAPQLLSKEEAIANPIKAVAQELKVEVSQWSTKGNSIVSSAEEVSNFLIELSKFHQELKFNPTGESKKGFINAAKEIVNHTGNVVNPARILANSCTDLRLKKNLLGTLDKITTLSQQLKIVAAVKASSPQDTDRDLQLIGCAQNLMMALKASLRECDTITTSKKYVINSEQGGLKSTPANAVSDLTFRRKVYKGVTH</sequence>
<accession>A0AAD5U5M0</accession>
<dbReference type="InterPro" id="IPR017997">
    <property type="entry name" value="Vinculin"/>
</dbReference>
<dbReference type="EMBL" id="JADGJW010000066">
    <property type="protein sequence ID" value="KAJ3225264.1"/>
    <property type="molecule type" value="Genomic_DNA"/>
</dbReference>
<comment type="caution">
    <text evidence="5">The sequence shown here is derived from an EMBL/GenBank/DDBJ whole genome shotgun (WGS) entry which is preliminary data.</text>
</comment>
<dbReference type="Gene3D" id="1.20.120.810">
    <property type="entry name" value="Vinculin, Vh2 four-helix bundle"/>
    <property type="match status" value="1"/>
</dbReference>
<comment type="subcellular location">
    <subcellularLocation>
        <location evidence="1">Cytoplasm</location>
    </subcellularLocation>
</comment>
<dbReference type="SUPFAM" id="SSF47220">
    <property type="entry name" value="alpha-catenin/vinculin-like"/>
    <property type="match status" value="2"/>
</dbReference>
<dbReference type="InterPro" id="IPR036723">
    <property type="entry name" value="Alpha-catenin/vinculin-like_sf"/>
</dbReference>
<dbReference type="Pfam" id="PF01044">
    <property type="entry name" value="Vinculin"/>
    <property type="match status" value="2"/>
</dbReference>
<evidence type="ECO:0000256" key="1">
    <source>
        <dbReference type="ARBA" id="ARBA00004496"/>
    </source>
</evidence>